<feature type="domain" description="Acyltransferase 3" evidence="8">
    <location>
        <begin position="14"/>
        <end position="340"/>
    </location>
</feature>
<evidence type="ECO:0000313" key="10">
    <source>
        <dbReference type="Proteomes" id="UP000034508"/>
    </source>
</evidence>
<evidence type="ECO:0000256" key="6">
    <source>
        <dbReference type="ARBA" id="ARBA00023136"/>
    </source>
</evidence>
<sequence length="346" mass="40776">MKKKNLKNKQQYFNSFDYLKVFFAISIVAWHTKALGPTSLVNSQLNLNLKEIIYGNLFLVAVPIFAQISLFLYIYNREIKKNYFWGRIFYLIILYLFWMALLIILFYAGNRAKLQTLEFWLSGGASPLYFLLVLVVTTIVMEVFFLLKKLLNERIFISISVLLLLISTLVLVFKVNLVNFMIPKYLPLLMSHWSPINFLPYVFSALLFFYLYQKNYFRNKNIQVMALITCFIIILIAYFEYRFIPNPIYLQYDGMIIPPYSRLSIILSTMLILYIFLNREDRPSIIVKKMSELTLGIYILHVFVMNLLAGFSSAYYQIIKNSVVYFGLVLLISLILTYLIKQKKII</sequence>
<evidence type="ECO:0000256" key="2">
    <source>
        <dbReference type="ARBA" id="ARBA00007400"/>
    </source>
</evidence>
<feature type="transmembrane region" description="Helical" evidence="7">
    <location>
        <begin position="256"/>
        <end position="277"/>
    </location>
</feature>
<feature type="transmembrane region" description="Helical" evidence="7">
    <location>
        <begin position="193"/>
        <end position="212"/>
    </location>
</feature>
<evidence type="ECO:0000256" key="5">
    <source>
        <dbReference type="ARBA" id="ARBA00022989"/>
    </source>
</evidence>
<dbReference type="Proteomes" id="UP000034508">
    <property type="component" value="Unassembled WGS sequence"/>
</dbReference>
<accession>A0A0G0FIA5</accession>
<dbReference type="PANTHER" id="PTHR40074">
    <property type="entry name" value="O-ACETYLTRANSFERASE WECH"/>
    <property type="match status" value="1"/>
</dbReference>
<comment type="caution">
    <text evidence="9">The sequence shown here is derived from an EMBL/GenBank/DDBJ whole genome shotgun (WGS) entry which is preliminary data.</text>
</comment>
<dbReference type="AlphaFoldDB" id="A0A0G0FIA5"/>
<dbReference type="EMBL" id="LBSM01000002">
    <property type="protein sequence ID" value="KKQ18768.1"/>
    <property type="molecule type" value="Genomic_DNA"/>
</dbReference>
<evidence type="ECO:0000256" key="7">
    <source>
        <dbReference type="SAM" id="Phobius"/>
    </source>
</evidence>
<dbReference type="GO" id="GO:0009246">
    <property type="term" value="P:enterobacterial common antigen biosynthetic process"/>
    <property type="evidence" value="ECO:0007669"/>
    <property type="project" value="TreeGrafter"/>
</dbReference>
<dbReference type="InterPro" id="IPR002656">
    <property type="entry name" value="Acyl_transf_3_dom"/>
</dbReference>
<feature type="transmembrane region" description="Helical" evidence="7">
    <location>
        <begin position="297"/>
        <end position="316"/>
    </location>
</feature>
<protein>
    <recommendedName>
        <fullName evidence="8">Acyltransferase 3 domain-containing protein</fullName>
    </recommendedName>
</protein>
<evidence type="ECO:0000313" key="9">
    <source>
        <dbReference type="EMBL" id="KKQ18768.1"/>
    </source>
</evidence>
<feature type="transmembrane region" description="Helical" evidence="7">
    <location>
        <begin position="224"/>
        <end position="244"/>
    </location>
</feature>
<gene>
    <name evidence="9" type="ORF">US31_C0002G0113</name>
</gene>
<dbReference type="Pfam" id="PF01757">
    <property type="entry name" value="Acyl_transf_3"/>
    <property type="match status" value="1"/>
</dbReference>
<feature type="transmembrane region" description="Helical" evidence="7">
    <location>
        <begin position="128"/>
        <end position="147"/>
    </location>
</feature>
<evidence type="ECO:0000256" key="3">
    <source>
        <dbReference type="ARBA" id="ARBA00022475"/>
    </source>
</evidence>
<comment type="subcellular location">
    <subcellularLocation>
        <location evidence="1">Cell membrane</location>
        <topology evidence="1">Multi-pass membrane protein</topology>
    </subcellularLocation>
</comment>
<keyword evidence="6 7" id="KW-0472">Membrane</keyword>
<reference evidence="9 10" key="1">
    <citation type="journal article" date="2015" name="Nature">
        <title>rRNA introns, odd ribosomes, and small enigmatic genomes across a large radiation of phyla.</title>
        <authorList>
            <person name="Brown C.T."/>
            <person name="Hug L.A."/>
            <person name="Thomas B.C."/>
            <person name="Sharon I."/>
            <person name="Castelle C.J."/>
            <person name="Singh A."/>
            <person name="Wilkins M.J."/>
            <person name="Williams K.H."/>
            <person name="Banfield J.F."/>
        </authorList>
    </citation>
    <scope>NUCLEOTIDE SEQUENCE [LARGE SCALE GENOMIC DNA]</scope>
</reference>
<feature type="transmembrane region" description="Helical" evidence="7">
    <location>
        <begin position="12"/>
        <end position="32"/>
    </location>
</feature>
<evidence type="ECO:0000259" key="8">
    <source>
        <dbReference type="Pfam" id="PF01757"/>
    </source>
</evidence>
<dbReference type="GO" id="GO:0016413">
    <property type="term" value="F:O-acetyltransferase activity"/>
    <property type="evidence" value="ECO:0007669"/>
    <property type="project" value="TreeGrafter"/>
</dbReference>
<feature type="transmembrane region" description="Helical" evidence="7">
    <location>
        <begin position="154"/>
        <end position="173"/>
    </location>
</feature>
<feature type="transmembrane region" description="Helical" evidence="7">
    <location>
        <begin position="322"/>
        <end position="340"/>
    </location>
</feature>
<dbReference type="PANTHER" id="PTHR40074:SF2">
    <property type="entry name" value="O-ACETYLTRANSFERASE WECH"/>
    <property type="match status" value="1"/>
</dbReference>
<evidence type="ECO:0000256" key="4">
    <source>
        <dbReference type="ARBA" id="ARBA00022692"/>
    </source>
</evidence>
<dbReference type="GO" id="GO:0005886">
    <property type="term" value="C:plasma membrane"/>
    <property type="evidence" value="ECO:0007669"/>
    <property type="project" value="UniProtKB-SubCell"/>
</dbReference>
<evidence type="ECO:0000256" key="1">
    <source>
        <dbReference type="ARBA" id="ARBA00004651"/>
    </source>
</evidence>
<feature type="transmembrane region" description="Helical" evidence="7">
    <location>
        <begin position="52"/>
        <end position="76"/>
    </location>
</feature>
<keyword evidence="3" id="KW-1003">Cell membrane</keyword>
<comment type="similarity">
    <text evidence="2">Belongs to the acyltransferase 3 family.</text>
</comment>
<organism evidence="9 10">
    <name type="scientific">Berkelbacteria bacterium GW2011_GWA1_36_9</name>
    <dbReference type="NCBI Taxonomy" id="1618331"/>
    <lineage>
        <taxon>Bacteria</taxon>
        <taxon>Candidatus Berkelbacteria</taxon>
    </lineage>
</organism>
<name>A0A0G0FIA5_9BACT</name>
<keyword evidence="5 7" id="KW-1133">Transmembrane helix</keyword>
<proteinExistence type="inferred from homology"/>
<keyword evidence="4 7" id="KW-0812">Transmembrane</keyword>
<feature type="transmembrane region" description="Helical" evidence="7">
    <location>
        <begin position="88"/>
        <end position="108"/>
    </location>
</feature>